<sequence length="201" mass="21898">MGGRVQQRRSQLKKQAILDAAIDLMFEFGLQGVTHRQVATRAAVPVGSIGYYFHTRDELLVHAVTAMGQRRAAHVAELNDDLAYLAGASNEHVASAILDLIIPDPQFWLTGWVGVSMDCTRESATLRECMSTIRNEQLEDIGQALQAAQRDIDPAIVVLVVDGCVVRAVGVDAQATYQDTHDTLVDLLSMGVARRTEPVSS</sequence>
<evidence type="ECO:0000256" key="1">
    <source>
        <dbReference type="ARBA" id="ARBA00023015"/>
    </source>
</evidence>
<proteinExistence type="predicted"/>
<dbReference type="Pfam" id="PF00440">
    <property type="entry name" value="TetR_N"/>
    <property type="match status" value="1"/>
</dbReference>
<dbReference type="InterPro" id="IPR050109">
    <property type="entry name" value="HTH-type_TetR-like_transc_reg"/>
</dbReference>
<dbReference type="PRINTS" id="PR00455">
    <property type="entry name" value="HTHTETR"/>
</dbReference>
<evidence type="ECO:0000256" key="2">
    <source>
        <dbReference type="ARBA" id="ARBA00023125"/>
    </source>
</evidence>
<keyword evidence="3" id="KW-0804">Transcription</keyword>
<reference evidence="6 7" key="1">
    <citation type="submission" date="2019-06" db="EMBL/GenBank/DDBJ databases">
        <authorList>
            <person name="Li J."/>
        </authorList>
    </citation>
    <scope>NUCLEOTIDE SEQUENCE [LARGE SCALE GENOMIC DNA]</scope>
    <source>
        <strain evidence="6 7">LMG 28165</strain>
    </source>
</reference>
<dbReference type="OrthoDB" id="3474596at2"/>
<dbReference type="Gene3D" id="1.10.357.10">
    <property type="entry name" value="Tetracycline Repressor, domain 2"/>
    <property type="match status" value="1"/>
</dbReference>
<keyword evidence="7" id="KW-1185">Reference proteome</keyword>
<dbReference type="InterPro" id="IPR009057">
    <property type="entry name" value="Homeodomain-like_sf"/>
</dbReference>
<dbReference type="PROSITE" id="PS50977">
    <property type="entry name" value="HTH_TETR_2"/>
    <property type="match status" value="1"/>
</dbReference>
<dbReference type="AlphaFoldDB" id="A0A5C4U2G2"/>
<accession>A0A5C4U2G2</accession>
<dbReference type="GO" id="GO:0003700">
    <property type="term" value="F:DNA-binding transcription factor activity"/>
    <property type="evidence" value="ECO:0007669"/>
    <property type="project" value="TreeGrafter"/>
</dbReference>
<name>A0A5C4U2G2_9CORY</name>
<comment type="caution">
    <text evidence="6">The sequence shown here is derived from an EMBL/GenBank/DDBJ whole genome shotgun (WGS) entry which is preliminary data.</text>
</comment>
<evidence type="ECO:0000256" key="3">
    <source>
        <dbReference type="ARBA" id="ARBA00023163"/>
    </source>
</evidence>
<protein>
    <submittedName>
        <fullName evidence="6">TetR family transcriptional regulator</fullName>
    </submittedName>
</protein>
<feature type="DNA-binding region" description="H-T-H motif" evidence="4">
    <location>
        <begin position="34"/>
        <end position="53"/>
    </location>
</feature>
<dbReference type="PANTHER" id="PTHR30055">
    <property type="entry name" value="HTH-TYPE TRANSCRIPTIONAL REGULATOR RUTR"/>
    <property type="match status" value="1"/>
</dbReference>
<keyword evidence="2 4" id="KW-0238">DNA-binding</keyword>
<organism evidence="6 7">
    <name type="scientific">Corynebacterium tapiri</name>
    <dbReference type="NCBI Taxonomy" id="1448266"/>
    <lineage>
        <taxon>Bacteria</taxon>
        <taxon>Bacillati</taxon>
        <taxon>Actinomycetota</taxon>
        <taxon>Actinomycetes</taxon>
        <taxon>Mycobacteriales</taxon>
        <taxon>Corynebacteriaceae</taxon>
        <taxon>Corynebacterium</taxon>
    </lineage>
</organism>
<dbReference type="Proteomes" id="UP000312032">
    <property type="component" value="Unassembled WGS sequence"/>
</dbReference>
<evidence type="ECO:0000313" key="6">
    <source>
        <dbReference type="EMBL" id="TNL96648.1"/>
    </source>
</evidence>
<keyword evidence="1" id="KW-0805">Transcription regulation</keyword>
<dbReference type="InterPro" id="IPR001647">
    <property type="entry name" value="HTH_TetR"/>
</dbReference>
<dbReference type="RefSeq" id="WP_139466002.1">
    <property type="nucleotide sequence ID" value="NZ_VDHJ01000010.1"/>
</dbReference>
<evidence type="ECO:0000256" key="4">
    <source>
        <dbReference type="PROSITE-ProRule" id="PRU00335"/>
    </source>
</evidence>
<evidence type="ECO:0000313" key="7">
    <source>
        <dbReference type="Proteomes" id="UP000312032"/>
    </source>
</evidence>
<dbReference type="GO" id="GO:0000976">
    <property type="term" value="F:transcription cis-regulatory region binding"/>
    <property type="evidence" value="ECO:0007669"/>
    <property type="project" value="TreeGrafter"/>
</dbReference>
<evidence type="ECO:0000259" key="5">
    <source>
        <dbReference type="PROSITE" id="PS50977"/>
    </source>
</evidence>
<feature type="domain" description="HTH tetR-type" evidence="5">
    <location>
        <begin position="11"/>
        <end position="71"/>
    </location>
</feature>
<dbReference type="EMBL" id="VDHJ01000010">
    <property type="protein sequence ID" value="TNL96648.1"/>
    <property type="molecule type" value="Genomic_DNA"/>
</dbReference>
<dbReference type="PANTHER" id="PTHR30055:SF234">
    <property type="entry name" value="HTH-TYPE TRANSCRIPTIONAL REGULATOR BETI"/>
    <property type="match status" value="1"/>
</dbReference>
<dbReference type="SUPFAM" id="SSF46689">
    <property type="entry name" value="Homeodomain-like"/>
    <property type="match status" value="1"/>
</dbReference>
<gene>
    <name evidence="6" type="ORF">FHE74_08090</name>
</gene>